<dbReference type="Proteomes" id="UP000268285">
    <property type="component" value="Unassembled WGS sequence"/>
</dbReference>
<protein>
    <submittedName>
        <fullName evidence="1">Uncharacterized protein</fullName>
    </submittedName>
</protein>
<gene>
    <name evidence="1" type="ORF">LAUMK142_00243</name>
</gene>
<dbReference type="AlphaFoldDB" id="A0A498QP68"/>
<keyword evidence="2" id="KW-1185">Reference proteome</keyword>
<sequence>MGALWKTNAYAPWPVWIWLNGHTWAQRRCERLGIGYTALDNGFRVCEDPAALQRICDRLGAGAVNRRAGRFEQLLRDHLDIGRLGIGVADL</sequence>
<name>A0A498QP68_9MYCO</name>
<dbReference type="EMBL" id="UPHU01000001">
    <property type="protein sequence ID" value="VBA46191.1"/>
    <property type="molecule type" value="Genomic_DNA"/>
</dbReference>
<reference evidence="1 2" key="1">
    <citation type="submission" date="2018-09" db="EMBL/GenBank/DDBJ databases">
        <authorList>
            <person name="Tagini F."/>
        </authorList>
    </citation>
    <scope>NUCLEOTIDE SEQUENCE [LARGE SCALE GENOMIC DNA]</scope>
    <source>
        <strain evidence="1 2">MK142</strain>
    </source>
</reference>
<evidence type="ECO:0000313" key="2">
    <source>
        <dbReference type="Proteomes" id="UP000268285"/>
    </source>
</evidence>
<evidence type="ECO:0000313" key="1">
    <source>
        <dbReference type="EMBL" id="VBA46191.1"/>
    </source>
</evidence>
<organism evidence="1 2">
    <name type="scientific">Mycobacterium pseudokansasii</name>
    <dbReference type="NCBI Taxonomy" id="2341080"/>
    <lineage>
        <taxon>Bacteria</taxon>
        <taxon>Bacillati</taxon>
        <taxon>Actinomycetota</taxon>
        <taxon>Actinomycetes</taxon>
        <taxon>Mycobacteriales</taxon>
        <taxon>Mycobacteriaceae</taxon>
        <taxon>Mycobacterium</taxon>
    </lineage>
</organism>
<accession>A0A498QP68</accession>
<proteinExistence type="predicted"/>